<dbReference type="Pfam" id="PF01399">
    <property type="entry name" value="PCI"/>
    <property type="match status" value="1"/>
</dbReference>
<name>A0A7R9XX69_9VIRI</name>
<organism evidence="10">
    <name type="scientific">Prasinoderma coloniale</name>
    <dbReference type="NCBI Taxonomy" id="156133"/>
    <lineage>
        <taxon>Eukaryota</taxon>
        <taxon>Viridiplantae</taxon>
        <taxon>Prasinodermophyta</taxon>
        <taxon>Prasinodermophyceae</taxon>
        <taxon>Prasinodermales</taxon>
        <taxon>Prasinodermaceae</taxon>
        <taxon>Prasinoderma</taxon>
    </lineage>
</organism>
<keyword evidence="6" id="KW-0539">Nucleus</keyword>
<dbReference type="PROSITE" id="PS50250">
    <property type="entry name" value="PCI"/>
    <property type="match status" value="1"/>
</dbReference>
<reference evidence="10" key="1">
    <citation type="submission" date="2021-01" db="EMBL/GenBank/DDBJ databases">
        <authorList>
            <person name="Corre E."/>
            <person name="Pelletier E."/>
            <person name="Niang G."/>
            <person name="Scheremetjew M."/>
            <person name="Finn R."/>
            <person name="Kale V."/>
            <person name="Holt S."/>
            <person name="Cochrane G."/>
            <person name="Meng A."/>
            <person name="Brown T."/>
            <person name="Cohen L."/>
        </authorList>
    </citation>
    <scope>NUCLEOTIDE SEQUENCE</scope>
    <source>
        <strain evidence="10">CCMP1413</strain>
    </source>
</reference>
<dbReference type="InterPro" id="IPR045135">
    <property type="entry name" value="Rpn7_N"/>
</dbReference>
<dbReference type="SMART" id="SM00088">
    <property type="entry name" value="PINT"/>
    <property type="match status" value="1"/>
</dbReference>
<dbReference type="Pfam" id="PF10602">
    <property type="entry name" value="RPN7"/>
    <property type="match status" value="1"/>
</dbReference>
<dbReference type="InterPro" id="IPR019585">
    <property type="entry name" value="Rpn7/CSN1"/>
</dbReference>
<evidence type="ECO:0000256" key="6">
    <source>
        <dbReference type="ARBA" id="ARBA00023242"/>
    </source>
</evidence>
<comment type="subcellular location">
    <subcellularLocation>
        <location evidence="2">Cytoplasm</location>
    </subcellularLocation>
    <subcellularLocation>
        <location evidence="1">Nucleus</location>
    </subcellularLocation>
</comment>
<dbReference type="Gene3D" id="1.25.40.570">
    <property type="match status" value="1"/>
</dbReference>
<evidence type="ECO:0000259" key="9">
    <source>
        <dbReference type="PROSITE" id="PS50250"/>
    </source>
</evidence>
<feature type="region of interest" description="Disordered" evidence="8">
    <location>
        <begin position="1"/>
        <end position="35"/>
    </location>
</feature>
<dbReference type="PANTHER" id="PTHR14145:SF2">
    <property type="entry name" value="COP9 SIGNALOSOME COMPLEX SUBUNIT 1"/>
    <property type="match status" value="1"/>
</dbReference>
<dbReference type="EMBL" id="HBDZ01004189">
    <property type="protein sequence ID" value="CAD8233748.1"/>
    <property type="molecule type" value="Transcribed_RNA"/>
</dbReference>
<evidence type="ECO:0000256" key="7">
    <source>
        <dbReference type="SAM" id="Coils"/>
    </source>
</evidence>
<feature type="domain" description="PCI" evidence="9">
    <location>
        <begin position="238"/>
        <end position="408"/>
    </location>
</feature>
<accession>A0A7R9XX69</accession>
<feature type="compositionally biased region" description="Low complexity" evidence="8">
    <location>
        <begin position="1"/>
        <end position="16"/>
    </location>
</feature>
<sequence length="452" mass="48847">MDLSADGAAGAVDAGGNSNGGGEAGTGMGAQQVQAQQQEDLNLSFDWEAHASVYRGHARTRRLLFVSTRLPEAARASALKEVLSEAKADEDLATYREAAARLEAGGHAAGDAAWLSAADARAAARLAKLESELNGYRNNLIKESIRMGHHDLGEFHYERGDLKSALKCFVRTRDFCTTAKHIVGMCLSVVRVSIEMGNYLHVANYVQKAEATPEVGTDPMVAAKLAAAAGLAQLAQRKYKAAARTLCGVPAELGNSYNDVIAPTDIATYGAICALATFERSELKTRVLDSVSFRSMLELTPSVRELVGDFYASRYASCLDSLRTLKADLKMDIHLHDHVDALYAQIRQRALIQYATPFSSVELSRMATAFHTTVAELQKELAALIADGKINARIDSHGGVLYARRSDKRASTFAGALKAGQSYEMETRALLLRGALLRHNVIVTKNDRRACS</sequence>
<gene>
    <name evidence="10" type="ORF">PCOL08062_LOCUS3201</name>
</gene>
<protein>
    <recommendedName>
        <fullName evidence="9">PCI domain-containing protein</fullName>
    </recommendedName>
</protein>
<dbReference type="GO" id="GO:0005737">
    <property type="term" value="C:cytoplasm"/>
    <property type="evidence" value="ECO:0007669"/>
    <property type="project" value="UniProtKB-SubCell"/>
</dbReference>
<keyword evidence="4" id="KW-0963">Cytoplasm</keyword>
<dbReference type="GO" id="GO:0008180">
    <property type="term" value="C:COP9 signalosome"/>
    <property type="evidence" value="ECO:0007669"/>
    <property type="project" value="UniProtKB-KW"/>
</dbReference>
<evidence type="ECO:0000256" key="2">
    <source>
        <dbReference type="ARBA" id="ARBA00004496"/>
    </source>
</evidence>
<feature type="compositionally biased region" description="Gly residues" evidence="8">
    <location>
        <begin position="17"/>
        <end position="28"/>
    </location>
</feature>
<keyword evidence="7" id="KW-0175">Coiled coil</keyword>
<dbReference type="PANTHER" id="PTHR14145">
    <property type="entry name" value="26S PROTESOME SUBUNIT 6"/>
    <property type="match status" value="1"/>
</dbReference>
<comment type="similarity">
    <text evidence="3">Belongs to the CSN1 family.</text>
</comment>
<keyword evidence="5" id="KW-0736">Signalosome</keyword>
<feature type="coiled-coil region" evidence="7">
    <location>
        <begin position="119"/>
        <end position="146"/>
    </location>
</feature>
<evidence type="ECO:0000256" key="3">
    <source>
        <dbReference type="ARBA" id="ARBA00008793"/>
    </source>
</evidence>
<evidence type="ECO:0000256" key="8">
    <source>
        <dbReference type="SAM" id="MobiDB-lite"/>
    </source>
</evidence>
<dbReference type="AlphaFoldDB" id="A0A7R9XX69"/>
<proteinExistence type="inferred from homology"/>
<evidence type="ECO:0000256" key="5">
    <source>
        <dbReference type="ARBA" id="ARBA00022790"/>
    </source>
</evidence>
<dbReference type="SUPFAM" id="SSF46785">
    <property type="entry name" value="Winged helix' DNA-binding domain"/>
    <property type="match status" value="1"/>
</dbReference>
<evidence type="ECO:0000313" key="10">
    <source>
        <dbReference type="EMBL" id="CAD8233748.1"/>
    </source>
</evidence>
<evidence type="ECO:0000256" key="4">
    <source>
        <dbReference type="ARBA" id="ARBA00022490"/>
    </source>
</evidence>
<dbReference type="InterPro" id="IPR036390">
    <property type="entry name" value="WH_DNA-bd_sf"/>
</dbReference>
<evidence type="ECO:0000256" key="1">
    <source>
        <dbReference type="ARBA" id="ARBA00004123"/>
    </source>
</evidence>
<dbReference type="InterPro" id="IPR000717">
    <property type="entry name" value="PCI_dom"/>
</dbReference>